<reference evidence="1" key="1">
    <citation type="submission" date="2022-03" db="EMBL/GenBank/DDBJ databases">
        <title>A functionally conserved STORR gene fusion in Papaver species that diverged 16.8 million years ago.</title>
        <authorList>
            <person name="Catania T."/>
        </authorList>
    </citation>
    <scope>NUCLEOTIDE SEQUENCE</scope>
    <source>
        <strain evidence="1">S-191538</strain>
    </source>
</reference>
<accession>A0AA41V1R3</accession>
<protein>
    <submittedName>
        <fullName evidence="1">Uncharacterized protein</fullName>
    </submittedName>
</protein>
<name>A0AA41V1R3_PAPNU</name>
<gene>
    <name evidence="1" type="ORF">MKW94_028006</name>
</gene>
<dbReference type="EMBL" id="JAJJMA010109242">
    <property type="protein sequence ID" value="MCL7031160.1"/>
    <property type="molecule type" value="Genomic_DNA"/>
</dbReference>
<evidence type="ECO:0000313" key="2">
    <source>
        <dbReference type="Proteomes" id="UP001177140"/>
    </source>
</evidence>
<dbReference type="AlphaFoldDB" id="A0AA41V1R3"/>
<sequence>MASKPGIITEWPWKRLGKFKGYTTYCWLHLCWIVSPLFFEDDSTKWDWSYFLTSPFLFWKVIHNQLRISYSRFRTSKSKNKILDKPIDFNQVDIENN</sequence>
<dbReference type="Proteomes" id="UP001177140">
    <property type="component" value="Unassembled WGS sequence"/>
</dbReference>
<evidence type="ECO:0000313" key="1">
    <source>
        <dbReference type="EMBL" id="MCL7031160.1"/>
    </source>
</evidence>
<organism evidence="1 2">
    <name type="scientific">Papaver nudicaule</name>
    <name type="common">Iceland poppy</name>
    <dbReference type="NCBI Taxonomy" id="74823"/>
    <lineage>
        <taxon>Eukaryota</taxon>
        <taxon>Viridiplantae</taxon>
        <taxon>Streptophyta</taxon>
        <taxon>Embryophyta</taxon>
        <taxon>Tracheophyta</taxon>
        <taxon>Spermatophyta</taxon>
        <taxon>Magnoliopsida</taxon>
        <taxon>Ranunculales</taxon>
        <taxon>Papaveraceae</taxon>
        <taxon>Papaveroideae</taxon>
        <taxon>Papaver</taxon>
    </lineage>
</organism>
<proteinExistence type="predicted"/>
<keyword evidence="2" id="KW-1185">Reference proteome</keyword>
<comment type="caution">
    <text evidence="1">The sequence shown here is derived from an EMBL/GenBank/DDBJ whole genome shotgun (WGS) entry which is preliminary data.</text>
</comment>